<dbReference type="InterPro" id="IPR013223">
    <property type="entry name" value="RNase_B_OB_dom"/>
</dbReference>
<comment type="catalytic activity">
    <reaction evidence="1 8">
        <text>Exonucleolytic cleavage in the 3'- to 5'-direction to yield nucleoside 5'-phosphates.</text>
        <dbReference type="EC" id="3.1.13.1"/>
    </reaction>
</comment>
<keyword evidence="6 8" id="KW-0269">Exonuclease</keyword>
<dbReference type="PROSITE" id="PS50126">
    <property type="entry name" value="S1"/>
    <property type="match status" value="1"/>
</dbReference>
<dbReference type="PANTHER" id="PTHR23355:SF9">
    <property type="entry name" value="DIS3-LIKE EXONUCLEASE 2"/>
    <property type="match status" value="1"/>
</dbReference>
<dbReference type="NCBIfam" id="TIGR02063">
    <property type="entry name" value="RNase_R"/>
    <property type="match status" value="1"/>
</dbReference>
<protein>
    <recommendedName>
        <fullName evidence="8">Ribonuclease R</fullName>
        <shortName evidence="8">RNase R</shortName>
        <ecNumber evidence="8">3.1.13.1</ecNumber>
    </recommendedName>
</protein>
<dbReference type="InterPro" id="IPR011805">
    <property type="entry name" value="RNase_R"/>
</dbReference>
<sequence>MDLQLAHDIISICNEDSGGATVEDCAEQLGITGARLADVFDTFEELVRSEKLMRIAGDRYISAKQPQEITGIYKGYTPTFGFVLSQDLTEDVYIAEQNRHTAMNNDKVTVRILHSGDGRHKQEGEIVSIVERANKTLVGTFQLEKHSAFVTPDDERIREDIYVPLDKTGGARSSARVLVKITKWPEEGRKAEGEVTEVLGYDGDKDLDIKVIMARHGLPFDFPDDVKKEAAKINTAVTLEAGRRDYRDRQLITIDSEDAKDLDDAIDVVRLPNGHFRLGVYIADVSYYVRPGSAIDQEAYNRGTSVYLVDRVIPMLPTVLSNGICSLNANEDRYSMTCVMEIDENGKVLKADIGPAVIRVKRRCNYVEIRKALLEGIVPDDLQPFMPMLHELRSLSTILKNMRLRRGAIDFDFPEYKVILDPEGVPLRLEKRERTIAEQIVEESMLIANETVACYLRDSENPSVYRIHELPEPERLEMMRTVLSSFNLPMPDTEAVKPADFQKLLEMTKGTDEAAVVQTIALRSMQQARYSTTNAGHFGLASECYTHFTSPIRRYPDLMVHRLIRQYQRRGKLTEEESQQSLSYHTIASDQASSRERIAVEAERETDDLKKCQYMLPFIGQPFEAHITGITSFGLFVGLENGIEGLVHISLLTDDDYEFDEASYTLRGQHGGKVYRLGDAMEVTLAQVNVEKCEIDFVPGRYESLEDVQQLMAASAERRHKRKHSDKKDTDTKRNWFAGAIGKKGKKDKKDKKGRKEKKSGRKAARKGKGRKSRGKKKKK</sequence>
<evidence type="ECO:0000256" key="6">
    <source>
        <dbReference type="ARBA" id="ARBA00022839"/>
    </source>
</evidence>
<dbReference type="GO" id="GO:0006402">
    <property type="term" value="P:mRNA catabolic process"/>
    <property type="evidence" value="ECO:0007669"/>
    <property type="project" value="TreeGrafter"/>
</dbReference>
<dbReference type="InterPro" id="IPR012340">
    <property type="entry name" value="NA-bd_OB-fold"/>
</dbReference>
<feature type="region of interest" description="Disordered" evidence="9">
    <location>
        <begin position="713"/>
        <end position="780"/>
    </location>
</feature>
<comment type="function">
    <text evidence="8">3'-5' exoribonuclease that releases 5'-nucleoside monophosphates and is involved in maturation of structured RNAs.</text>
</comment>
<comment type="subcellular location">
    <subcellularLocation>
        <location evidence="2 8">Cytoplasm</location>
    </subcellularLocation>
</comment>
<evidence type="ECO:0000256" key="8">
    <source>
        <dbReference type="HAMAP-Rule" id="MF_01895"/>
    </source>
</evidence>
<dbReference type="Pfam" id="PF08206">
    <property type="entry name" value="OB_RNB"/>
    <property type="match status" value="1"/>
</dbReference>
<dbReference type="Pfam" id="PF00773">
    <property type="entry name" value="RNB"/>
    <property type="match status" value="1"/>
</dbReference>
<evidence type="ECO:0000256" key="9">
    <source>
        <dbReference type="SAM" id="MobiDB-lite"/>
    </source>
</evidence>
<dbReference type="InterPro" id="IPR001900">
    <property type="entry name" value="RNase_II/R"/>
</dbReference>
<dbReference type="CDD" id="cd04471">
    <property type="entry name" value="S1_RNase_R"/>
    <property type="match status" value="1"/>
</dbReference>
<dbReference type="GO" id="GO:0003723">
    <property type="term" value="F:RNA binding"/>
    <property type="evidence" value="ECO:0007669"/>
    <property type="project" value="UniProtKB-UniRule"/>
</dbReference>
<accession>A0A1M6QWT9</accession>
<dbReference type="InterPro" id="IPR050180">
    <property type="entry name" value="RNR_Ribonuclease"/>
</dbReference>
<dbReference type="AlphaFoldDB" id="A0A1M6QWT9"/>
<evidence type="ECO:0000256" key="5">
    <source>
        <dbReference type="ARBA" id="ARBA00022801"/>
    </source>
</evidence>
<evidence type="ECO:0000313" key="10">
    <source>
        <dbReference type="EMBL" id="AVO26266.1"/>
    </source>
</evidence>
<dbReference type="Pfam" id="PF17876">
    <property type="entry name" value="CSD2"/>
    <property type="match status" value="1"/>
</dbReference>
<dbReference type="Pfam" id="PF00575">
    <property type="entry name" value="S1"/>
    <property type="match status" value="1"/>
</dbReference>
<keyword evidence="7 8" id="KW-0694">RNA-binding</keyword>
<dbReference type="GO" id="GO:0008859">
    <property type="term" value="F:exoribonuclease II activity"/>
    <property type="evidence" value="ECO:0007669"/>
    <property type="project" value="UniProtKB-UniRule"/>
</dbReference>
<evidence type="ECO:0000256" key="1">
    <source>
        <dbReference type="ARBA" id="ARBA00001849"/>
    </source>
</evidence>
<dbReference type="InterPro" id="IPR003029">
    <property type="entry name" value="S1_domain"/>
</dbReference>
<evidence type="ECO:0000313" key="11">
    <source>
        <dbReference type="Proteomes" id="UP000238358"/>
    </source>
</evidence>
<dbReference type="GO" id="GO:0005829">
    <property type="term" value="C:cytosol"/>
    <property type="evidence" value="ECO:0007669"/>
    <property type="project" value="TreeGrafter"/>
</dbReference>
<dbReference type="SMART" id="SM00316">
    <property type="entry name" value="S1"/>
    <property type="match status" value="1"/>
</dbReference>
<keyword evidence="5 8" id="KW-0378">Hydrolase</keyword>
<dbReference type="InterPro" id="IPR004476">
    <property type="entry name" value="RNase_II/RNase_R"/>
</dbReference>
<dbReference type="PROSITE" id="PS01175">
    <property type="entry name" value="RIBONUCLEASE_II"/>
    <property type="match status" value="1"/>
</dbReference>
<dbReference type="Gene3D" id="2.40.50.140">
    <property type="entry name" value="Nucleic acid-binding proteins"/>
    <property type="match status" value="2"/>
</dbReference>
<comment type="similarity">
    <text evidence="8">Belongs to the RNR ribonuclease family. RNase R subfamily.</text>
</comment>
<dbReference type="Proteomes" id="UP000238358">
    <property type="component" value="Chromosome"/>
</dbReference>
<evidence type="ECO:0000256" key="3">
    <source>
        <dbReference type="ARBA" id="ARBA00022490"/>
    </source>
</evidence>
<keyword evidence="3 8" id="KW-0963">Cytoplasm</keyword>
<name>A0A1M6QWT9_MEGEL</name>
<dbReference type="SUPFAM" id="SSF50249">
    <property type="entry name" value="Nucleic acid-binding proteins"/>
    <property type="match status" value="4"/>
</dbReference>
<dbReference type="InterPro" id="IPR040476">
    <property type="entry name" value="CSD2"/>
</dbReference>
<evidence type="ECO:0000256" key="4">
    <source>
        <dbReference type="ARBA" id="ARBA00022722"/>
    </source>
</evidence>
<evidence type="ECO:0000256" key="7">
    <source>
        <dbReference type="ARBA" id="ARBA00022884"/>
    </source>
</evidence>
<dbReference type="EC" id="3.1.13.1" evidence="8"/>
<dbReference type="HAMAP" id="MF_01895">
    <property type="entry name" value="RNase_R"/>
    <property type="match status" value="1"/>
</dbReference>
<dbReference type="PANTHER" id="PTHR23355">
    <property type="entry name" value="RIBONUCLEASE"/>
    <property type="match status" value="1"/>
</dbReference>
<feature type="compositionally biased region" description="Basic residues" evidence="9">
    <location>
        <begin position="743"/>
        <end position="780"/>
    </location>
</feature>
<gene>
    <name evidence="8 10" type="primary">rnr</name>
    <name evidence="10" type="ORF">C6Y28_00705</name>
</gene>
<reference evidence="10 11" key="1">
    <citation type="journal article" date="2018" name="Genome Announc.">
        <title>Complete genomes of two Megasphaera elsdenii strains, NCIMB 702410 and ATCC 25940.</title>
        <authorList>
            <person name="Hatmaker E.A."/>
            <person name="O'Dell K."/>
            <person name="Riley L.A."/>
            <person name="Klingeman D.M."/>
            <person name="Guss A.M."/>
        </authorList>
    </citation>
    <scope>NUCLEOTIDE SEQUENCE [LARGE SCALE GENOMIC DNA]</scope>
    <source>
        <strain evidence="10 11">NCIMB702410</strain>
    </source>
</reference>
<organism evidence="10 11">
    <name type="scientific">Megasphaera elsdenii</name>
    <dbReference type="NCBI Taxonomy" id="907"/>
    <lineage>
        <taxon>Bacteria</taxon>
        <taxon>Bacillati</taxon>
        <taxon>Bacillota</taxon>
        <taxon>Negativicutes</taxon>
        <taxon>Veillonellales</taxon>
        <taxon>Veillonellaceae</taxon>
        <taxon>Megasphaera</taxon>
    </lineage>
</organism>
<keyword evidence="4 8" id="KW-0540">Nuclease</keyword>
<dbReference type="OrthoDB" id="9764149at2"/>
<dbReference type="NCBIfam" id="TIGR00358">
    <property type="entry name" value="3_prime_RNase"/>
    <property type="match status" value="1"/>
</dbReference>
<evidence type="ECO:0000256" key="2">
    <source>
        <dbReference type="ARBA" id="ARBA00004496"/>
    </source>
</evidence>
<proteinExistence type="inferred from homology"/>
<dbReference type="RefSeq" id="WP_027894858.1">
    <property type="nucleotide sequence ID" value="NZ_CP027569.1"/>
</dbReference>
<dbReference type="InterPro" id="IPR022966">
    <property type="entry name" value="RNase_II/R_CS"/>
</dbReference>
<dbReference type="SMART" id="SM00955">
    <property type="entry name" value="RNB"/>
    <property type="match status" value="1"/>
</dbReference>
<dbReference type="EMBL" id="CP027569">
    <property type="protein sequence ID" value="AVO26266.1"/>
    <property type="molecule type" value="Genomic_DNA"/>
</dbReference>